<dbReference type="InterPro" id="IPR016163">
    <property type="entry name" value="Ald_DH_C"/>
</dbReference>
<evidence type="ECO:0000313" key="5">
    <source>
        <dbReference type="EMBL" id="CAB4344608.1"/>
    </source>
</evidence>
<feature type="compositionally biased region" description="Polar residues" evidence="3">
    <location>
        <begin position="18"/>
        <end position="28"/>
    </location>
</feature>
<dbReference type="InterPro" id="IPR016162">
    <property type="entry name" value="Ald_DH_N"/>
</dbReference>
<feature type="domain" description="Aldehyde dehydrogenase" evidence="4">
    <location>
        <begin position="22"/>
        <end position="473"/>
    </location>
</feature>
<accession>A0A6J5ZSZ1</accession>
<evidence type="ECO:0000256" key="1">
    <source>
        <dbReference type="ARBA" id="ARBA00009986"/>
    </source>
</evidence>
<sequence>MATKISSIVDGNPIAGQSGHTDLNPSDTTDVVREYGQVDANVATDAIAAARAAFPVWSSTTPWQRAEVLDKAGTEVLARADELGDLLAREEGKTLPEARGEVVRAGQILKYFAGDVLQPHGHALDSVRPGVDVTVTREPLGVVSVITPWNFPIAIPAWKIAPALAFGNTVVFKPAELVPGSAYELVDILNRAGLPAGALNLVLGRGSVVGNVMTTHSDVNAVTFTGSVATGKGILAAEAPLHRKVQLELGGKNPLVVVDDANLAIAVEALVQGGFGSTGQRCTASSFAVVTDAIHDKFVAALQERLGRWTTGDARQAGIEMGPVVDASQLEQDLHYLDVARGEGGQVLGGEVLELGTKGHYMSPALVLGTKATDTINREEVFGPVVSIVRVKDYEEALSVANSSEMNLSAGICTTDLAKASHFKRHSKAGMVMVNLPTAGVDFHVPFGGRGDSSHGPREQGFAAVDFFTVSKTSYTLPGAPA</sequence>
<evidence type="ECO:0000256" key="2">
    <source>
        <dbReference type="ARBA" id="ARBA00023002"/>
    </source>
</evidence>
<reference evidence="5" key="1">
    <citation type="submission" date="2020-05" db="EMBL/GenBank/DDBJ databases">
        <authorList>
            <person name="Chiriac C."/>
            <person name="Salcher M."/>
            <person name="Ghai R."/>
            <person name="Kavagutti S V."/>
        </authorList>
    </citation>
    <scope>NUCLEOTIDE SEQUENCE</scope>
</reference>
<protein>
    <submittedName>
        <fullName evidence="5">Unannotated protein</fullName>
    </submittedName>
</protein>
<dbReference type="PANTHER" id="PTHR43353:SF5">
    <property type="entry name" value="SUCCINATE-SEMIALDEHYDE DEHYDROGENASE, MITOCHONDRIAL"/>
    <property type="match status" value="1"/>
</dbReference>
<dbReference type="FunFam" id="3.40.605.10:FF:000007">
    <property type="entry name" value="NAD/NADP-dependent betaine aldehyde dehydrogenase"/>
    <property type="match status" value="1"/>
</dbReference>
<dbReference type="PROSITE" id="PS00070">
    <property type="entry name" value="ALDEHYDE_DEHYDR_CYS"/>
    <property type="match status" value="1"/>
</dbReference>
<dbReference type="Gene3D" id="3.40.605.10">
    <property type="entry name" value="Aldehyde Dehydrogenase, Chain A, domain 1"/>
    <property type="match status" value="1"/>
</dbReference>
<evidence type="ECO:0000256" key="3">
    <source>
        <dbReference type="SAM" id="MobiDB-lite"/>
    </source>
</evidence>
<dbReference type="InterPro" id="IPR015590">
    <property type="entry name" value="Aldehyde_DH_dom"/>
</dbReference>
<dbReference type="SUPFAM" id="SSF53720">
    <property type="entry name" value="ALDH-like"/>
    <property type="match status" value="1"/>
</dbReference>
<dbReference type="AlphaFoldDB" id="A0A6J5ZSZ1"/>
<dbReference type="InterPro" id="IPR016161">
    <property type="entry name" value="Ald_DH/histidinol_DH"/>
</dbReference>
<keyword evidence="2" id="KW-0560">Oxidoreductase</keyword>
<gene>
    <name evidence="5" type="ORF">UFOPK3770_01311</name>
</gene>
<dbReference type="PANTHER" id="PTHR43353">
    <property type="entry name" value="SUCCINATE-SEMIALDEHYDE DEHYDROGENASE, MITOCHONDRIAL"/>
    <property type="match status" value="1"/>
</dbReference>
<dbReference type="InterPro" id="IPR029510">
    <property type="entry name" value="Ald_DH_CS_GLU"/>
</dbReference>
<dbReference type="GO" id="GO:0016620">
    <property type="term" value="F:oxidoreductase activity, acting on the aldehyde or oxo group of donors, NAD or NADP as acceptor"/>
    <property type="evidence" value="ECO:0007669"/>
    <property type="project" value="InterPro"/>
</dbReference>
<dbReference type="EMBL" id="CAESAJ010000201">
    <property type="protein sequence ID" value="CAB4344608.1"/>
    <property type="molecule type" value="Genomic_DNA"/>
</dbReference>
<proteinExistence type="inferred from homology"/>
<dbReference type="InterPro" id="IPR016160">
    <property type="entry name" value="Ald_DH_CS_CYS"/>
</dbReference>
<organism evidence="5">
    <name type="scientific">freshwater metagenome</name>
    <dbReference type="NCBI Taxonomy" id="449393"/>
    <lineage>
        <taxon>unclassified sequences</taxon>
        <taxon>metagenomes</taxon>
        <taxon>ecological metagenomes</taxon>
    </lineage>
</organism>
<dbReference type="Gene3D" id="3.40.309.10">
    <property type="entry name" value="Aldehyde Dehydrogenase, Chain A, domain 2"/>
    <property type="match status" value="1"/>
</dbReference>
<evidence type="ECO:0000259" key="4">
    <source>
        <dbReference type="Pfam" id="PF00171"/>
    </source>
</evidence>
<name>A0A6J5ZSZ1_9ZZZZ</name>
<dbReference type="PROSITE" id="PS00687">
    <property type="entry name" value="ALDEHYDE_DEHYDR_GLU"/>
    <property type="match status" value="1"/>
</dbReference>
<feature type="region of interest" description="Disordered" evidence="3">
    <location>
        <begin position="1"/>
        <end position="28"/>
    </location>
</feature>
<dbReference type="CDD" id="cd07097">
    <property type="entry name" value="ALDH_KGSADH-YcbD"/>
    <property type="match status" value="1"/>
</dbReference>
<comment type="similarity">
    <text evidence="1">Belongs to the aldehyde dehydrogenase family.</text>
</comment>
<dbReference type="InterPro" id="IPR050740">
    <property type="entry name" value="Aldehyde_DH_Superfamily"/>
</dbReference>
<dbReference type="Pfam" id="PF00171">
    <property type="entry name" value="Aldedh"/>
    <property type="match status" value="1"/>
</dbReference>